<dbReference type="Proteomes" id="UP000572953">
    <property type="component" value="Unassembled WGS sequence"/>
</dbReference>
<accession>A0A845S5N9</accession>
<dbReference type="EMBL" id="RGOB01000009">
    <property type="protein sequence ID" value="NCU52835.1"/>
    <property type="molecule type" value="Genomic_DNA"/>
</dbReference>
<dbReference type="EMBL" id="RGGN01000083">
    <property type="protein sequence ID" value="NCU62990.1"/>
    <property type="molecule type" value="Genomic_DNA"/>
</dbReference>
<protein>
    <recommendedName>
        <fullName evidence="1 2">Molybdenum cofactor biosynthesis protein B</fullName>
    </recommendedName>
</protein>
<dbReference type="PANTHER" id="PTHR43232:SF2">
    <property type="entry name" value="MOLYBDENUM COFACTOR BIOSYNTHESIS PROTEIN B"/>
    <property type="match status" value="1"/>
</dbReference>
<dbReference type="GO" id="GO:0005829">
    <property type="term" value="C:cytosol"/>
    <property type="evidence" value="ECO:0007669"/>
    <property type="project" value="TreeGrafter"/>
</dbReference>
<dbReference type="Proteomes" id="UP000747791">
    <property type="component" value="Unassembled WGS sequence"/>
</dbReference>
<comment type="similarity">
    <text evidence="2">Belongs to the MoaB/Mog family.</text>
</comment>
<sequence length="165" mass="18158">MPVNIAVLTISDTRNESNDTSGNILVNKVKELGHTVVSKKILKDDKEQIKKTILAWCDEAVDIIISTGGTGLTGRDITIEALDEIKDKDIPGFGEIFRMLSYKTIGTSTIQSRAQGIICKGKYIFALPGSSGAVTDAWEGILKFQLDSRFQPCNFINIIPRLKEK</sequence>
<comment type="caution">
    <text evidence="7">The sequence shown here is derived from an EMBL/GenBank/DDBJ whole genome shotgun (WGS) entry which is preliminary data.</text>
</comment>
<dbReference type="InterPro" id="IPR036425">
    <property type="entry name" value="MoaB/Mog-like_dom_sf"/>
</dbReference>
<dbReference type="UniPathway" id="UPA00344"/>
<organism evidence="7 8">
    <name type="scientific">Candidatus Fonsibacter lacus</name>
    <dbReference type="NCBI Taxonomy" id="2576439"/>
    <lineage>
        <taxon>Bacteria</taxon>
        <taxon>Pseudomonadati</taxon>
        <taxon>Pseudomonadota</taxon>
        <taxon>Alphaproteobacteria</taxon>
        <taxon>Candidatus Pelagibacterales</taxon>
        <taxon>Candidatus Pelagibacterales incertae sedis</taxon>
        <taxon>Candidatus Fonsibacter</taxon>
    </lineage>
</organism>
<dbReference type="SMART" id="SM00852">
    <property type="entry name" value="MoCF_biosynth"/>
    <property type="match status" value="1"/>
</dbReference>
<feature type="domain" description="MoaB/Mog" evidence="3">
    <location>
        <begin position="6"/>
        <end position="149"/>
    </location>
</feature>
<dbReference type="CDD" id="cd00886">
    <property type="entry name" value="MogA_MoaB"/>
    <property type="match status" value="1"/>
</dbReference>
<name>A0A845S5N9_9PROT</name>
<dbReference type="Gene3D" id="3.40.980.10">
    <property type="entry name" value="MoaB/Mog-like domain"/>
    <property type="match status" value="1"/>
</dbReference>
<dbReference type="SUPFAM" id="SSF53218">
    <property type="entry name" value="Molybdenum cofactor biosynthesis proteins"/>
    <property type="match status" value="1"/>
</dbReference>
<dbReference type="InterPro" id="IPR012245">
    <property type="entry name" value="MoaB"/>
</dbReference>
<dbReference type="NCBIfam" id="TIGR00177">
    <property type="entry name" value="molyb_syn"/>
    <property type="match status" value="1"/>
</dbReference>
<dbReference type="GO" id="GO:0006777">
    <property type="term" value="P:Mo-molybdopterin cofactor biosynthetic process"/>
    <property type="evidence" value="ECO:0007669"/>
    <property type="project" value="UniProtKB-UniRule"/>
</dbReference>
<proteinExistence type="inferred from homology"/>
<dbReference type="EMBL" id="RGET01000036">
    <property type="protein sequence ID" value="NBN88015.1"/>
    <property type="molecule type" value="Genomic_DNA"/>
</dbReference>
<comment type="pathway">
    <text evidence="2">Cofactor biosynthesis; molybdopterin biosynthesis.</text>
</comment>
<dbReference type="Proteomes" id="UP000713222">
    <property type="component" value="Unassembled WGS sequence"/>
</dbReference>
<dbReference type="InterPro" id="IPR001453">
    <property type="entry name" value="MoaB/Mog_dom"/>
</dbReference>
<evidence type="ECO:0000313" key="6">
    <source>
        <dbReference type="EMBL" id="NCU52835.1"/>
    </source>
</evidence>
<dbReference type="PANTHER" id="PTHR43232">
    <property type="entry name" value="MOLYBDENUM COFACTOR BIOSYNTHESIS PROTEIN B"/>
    <property type="match status" value="1"/>
</dbReference>
<comment type="function">
    <text evidence="2">May be involved in the biosynthesis of molybdopterin.</text>
</comment>
<dbReference type="EMBL" id="RGMI01000008">
    <property type="protein sequence ID" value="NCU50254.1"/>
    <property type="molecule type" value="Genomic_DNA"/>
</dbReference>
<evidence type="ECO:0000313" key="8">
    <source>
        <dbReference type="Proteomes" id="UP000572953"/>
    </source>
</evidence>
<dbReference type="AlphaFoldDB" id="A0A845S5N9"/>
<dbReference type="Proteomes" id="UP000699985">
    <property type="component" value="Unassembled WGS sequence"/>
</dbReference>
<keyword evidence="2" id="KW-0501">Molybdenum cofactor biosynthesis</keyword>
<gene>
    <name evidence="4" type="ORF">EBV32_02860</name>
    <name evidence="7" type="ORF">EBV78_02720</name>
    <name evidence="5" type="ORF">EBX29_00500</name>
    <name evidence="6" type="ORF">EBX74_00775</name>
</gene>
<dbReference type="Pfam" id="PF00994">
    <property type="entry name" value="MoCF_biosynth"/>
    <property type="match status" value="1"/>
</dbReference>
<evidence type="ECO:0000256" key="2">
    <source>
        <dbReference type="PIRNR" id="PIRNR006443"/>
    </source>
</evidence>
<dbReference type="PIRSF" id="PIRSF006443">
    <property type="entry name" value="MoaB"/>
    <property type="match status" value="1"/>
</dbReference>
<evidence type="ECO:0000256" key="1">
    <source>
        <dbReference type="ARBA" id="ARBA00015262"/>
    </source>
</evidence>
<evidence type="ECO:0000313" key="7">
    <source>
        <dbReference type="EMBL" id="NCU62990.1"/>
    </source>
</evidence>
<evidence type="ECO:0000259" key="3">
    <source>
        <dbReference type="SMART" id="SM00852"/>
    </source>
</evidence>
<reference evidence="7 8" key="1">
    <citation type="submission" date="2018-10" db="EMBL/GenBank/DDBJ databases">
        <title>Iterative Subtractive Binning of Freshwater Chronoseries Metagenomes Recovers Nearly Complete Genomes from over Four Hundred Novel Species.</title>
        <authorList>
            <person name="Rodriguez-R L.M."/>
            <person name="Tsementzi D."/>
            <person name="Luo C."/>
            <person name="Konstantinidis K.T."/>
        </authorList>
    </citation>
    <scope>NUCLEOTIDE SEQUENCE [LARGE SCALE GENOMIC DNA]</scope>
    <source>
        <strain evidence="7">WB7_2B_003</strain>
        <strain evidence="4">WB7_6_001</strain>
        <strain evidence="5">WB8_1A_003</strain>
        <strain evidence="6">WB8_2A_004</strain>
    </source>
</reference>
<evidence type="ECO:0000313" key="4">
    <source>
        <dbReference type="EMBL" id="NBN88015.1"/>
    </source>
</evidence>
<evidence type="ECO:0000313" key="5">
    <source>
        <dbReference type="EMBL" id="NCU50254.1"/>
    </source>
</evidence>